<dbReference type="PANTHER" id="PTHR43004:SF3">
    <property type="entry name" value="P-HYDROXYBENZOATE HYDROXYLASE"/>
    <property type="match status" value="1"/>
</dbReference>
<keyword evidence="1" id="KW-0285">Flavoprotein</keyword>
<protein>
    <submittedName>
        <fullName evidence="4">4-hydroxybenzoate 3-monooxygenase</fullName>
        <ecNumber evidence="4">1.14.13.2</ecNumber>
    </submittedName>
</protein>
<dbReference type="EC" id="1.14.13.2" evidence="4"/>
<dbReference type="NCBIfam" id="NF006091">
    <property type="entry name" value="PRK08243.1"/>
    <property type="match status" value="1"/>
</dbReference>
<dbReference type="PRINTS" id="PR00420">
    <property type="entry name" value="RNGMNOXGNASE"/>
</dbReference>
<dbReference type="GO" id="GO:0018659">
    <property type="term" value="F:4-hydroxybenzoate 3-monooxygenase activity"/>
    <property type="evidence" value="ECO:0007669"/>
    <property type="project" value="UniProtKB-EC"/>
</dbReference>
<dbReference type="Gene3D" id="3.30.9.10">
    <property type="entry name" value="D-Amino Acid Oxidase, subunit A, domain 2"/>
    <property type="match status" value="1"/>
</dbReference>
<gene>
    <name evidence="4" type="ORF">DR864_04985</name>
</gene>
<dbReference type="Pfam" id="PF01494">
    <property type="entry name" value="FAD_binding_3"/>
    <property type="match status" value="1"/>
</dbReference>
<dbReference type="GO" id="GO:0071949">
    <property type="term" value="F:FAD binding"/>
    <property type="evidence" value="ECO:0007669"/>
    <property type="project" value="InterPro"/>
</dbReference>
<dbReference type="Proteomes" id="UP000251993">
    <property type="component" value="Chromosome"/>
</dbReference>
<dbReference type="AlphaFoldDB" id="A0A344TER2"/>
<keyword evidence="4" id="KW-0503">Monooxygenase</keyword>
<evidence type="ECO:0000256" key="1">
    <source>
        <dbReference type="ARBA" id="ARBA00022630"/>
    </source>
</evidence>
<evidence type="ECO:0000313" key="5">
    <source>
        <dbReference type="Proteomes" id="UP000251993"/>
    </source>
</evidence>
<dbReference type="SUPFAM" id="SSF51905">
    <property type="entry name" value="FAD/NAD(P)-binding domain"/>
    <property type="match status" value="1"/>
</dbReference>
<accession>A0A344TER2</accession>
<organism evidence="4 5">
    <name type="scientific">Runella rosea</name>
    <dbReference type="NCBI Taxonomy" id="2259595"/>
    <lineage>
        <taxon>Bacteria</taxon>
        <taxon>Pseudomonadati</taxon>
        <taxon>Bacteroidota</taxon>
        <taxon>Cytophagia</taxon>
        <taxon>Cytophagales</taxon>
        <taxon>Spirosomataceae</taxon>
        <taxon>Runella</taxon>
    </lineage>
</organism>
<keyword evidence="2" id="KW-0274">FAD</keyword>
<evidence type="ECO:0000259" key="3">
    <source>
        <dbReference type="Pfam" id="PF01494"/>
    </source>
</evidence>
<dbReference type="EMBL" id="CP030850">
    <property type="protein sequence ID" value="AXE17133.1"/>
    <property type="molecule type" value="Genomic_DNA"/>
</dbReference>
<evidence type="ECO:0000313" key="4">
    <source>
        <dbReference type="EMBL" id="AXE17133.1"/>
    </source>
</evidence>
<dbReference type="InterPro" id="IPR036188">
    <property type="entry name" value="FAD/NAD-bd_sf"/>
</dbReference>
<keyword evidence="4" id="KW-0560">Oxidoreductase</keyword>
<feature type="domain" description="FAD-binding" evidence="3">
    <location>
        <begin position="5"/>
        <end position="345"/>
    </location>
</feature>
<keyword evidence="5" id="KW-1185">Reference proteome</keyword>
<dbReference type="KEGG" id="run:DR864_04985"/>
<dbReference type="PANTHER" id="PTHR43004">
    <property type="entry name" value="TRK SYSTEM POTASSIUM UPTAKE PROTEIN"/>
    <property type="match status" value="1"/>
</dbReference>
<evidence type="ECO:0000256" key="2">
    <source>
        <dbReference type="ARBA" id="ARBA00022827"/>
    </source>
</evidence>
<dbReference type="Gene3D" id="3.50.50.60">
    <property type="entry name" value="FAD/NAD(P)-binding domain"/>
    <property type="match status" value="1"/>
</dbReference>
<dbReference type="RefSeq" id="WP_114065919.1">
    <property type="nucleotide sequence ID" value="NZ_CP030850.1"/>
</dbReference>
<dbReference type="InterPro" id="IPR002938">
    <property type="entry name" value="FAD-bd"/>
</dbReference>
<dbReference type="InterPro" id="IPR050641">
    <property type="entry name" value="RIFMO-like"/>
</dbReference>
<sequence>MKTIKTQVGIIGAGPAGLTLAHWLKKHGIEAVIIEHRSREYIQGRVRAGLLEQNTVDILKELGLADRLVKEGQEHHGVYLNFDGKRVRVPFGQLTGGRNITIYGQQEVVKDLTEAWLEKNGQLLFEAPALELEGIETDTPKIHFEHNGEKGIIECDFIAACDGFHGLGRKSMPKDAYKEYSVTYPFSWLGILAHVAPSSEELIYAYHERGFALHSLRSEKVSRLYIQVENDDHVDNWSDEQIWEELSVRLGTEGWKLNSGPIFEKSITPMRSYFIDNMQHGRLFLAGDAAHIVPPTGGKGLNLAVADVKHLVDGFRDFYEKASMQALDNYSTIALKRIWRAQDFSNFMTTLFHKQYEHGSFHYQLQKAKFDYIQLSEAYAMTIAENYVGLPFESFEALD</sequence>
<dbReference type="OrthoDB" id="9766816at2"/>
<proteinExistence type="predicted"/>
<reference evidence="4 5" key="1">
    <citation type="submission" date="2018-07" db="EMBL/GenBank/DDBJ databases">
        <title>Genome sequencing of Runella.</title>
        <authorList>
            <person name="Baek M.-G."/>
            <person name="Yi H."/>
        </authorList>
    </citation>
    <scope>NUCLEOTIDE SEQUENCE [LARGE SCALE GENOMIC DNA]</scope>
    <source>
        <strain evidence="4 5">HYN0085</strain>
    </source>
</reference>
<name>A0A344TER2_9BACT</name>
<dbReference type="SUPFAM" id="SSF54373">
    <property type="entry name" value="FAD-linked reductases, C-terminal domain"/>
    <property type="match status" value="1"/>
</dbReference>